<dbReference type="EMBL" id="NGKU01000001">
    <property type="protein sequence ID" value="OTN75419.1"/>
    <property type="molecule type" value="Genomic_DNA"/>
</dbReference>
<organism evidence="2 3">
    <name type="scientific">Candidatus Enterococcus testudinis</name>
    <dbReference type="NCBI Taxonomy" id="1834191"/>
    <lineage>
        <taxon>Bacteria</taxon>
        <taxon>Bacillati</taxon>
        <taxon>Bacillota</taxon>
        <taxon>Bacilli</taxon>
        <taxon>Lactobacillales</taxon>
        <taxon>Enterococcaceae</taxon>
        <taxon>Enterococcus</taxon>
    </lineage>
</organism>
<evidence type="ECO:0000313" key="3">
    <source>
        <dbReference type="Proteomes" id="UP000195043"/>
    </source>
</evidence>
<accession>A0A242A3C2</accession>
<sequence length="160" mass="18042">MSVEALVVTLKAQQAQMEALQLELSHSQLMKNEQAQTFIYDLKDYLDSLAVVTDLVPKQETEGIVVEELASTLGEQQGTLHRLIQALKKIEEDGDRFFDASEGEIRRMYGSLQGILELNSLLLQENPAFQQVIKKAGGIQEDVSTEVEKTSFLQRLFKKK</sequence>
<reference evidence="2 3" key="1">
    <citation type="submission" date="2017-05" db="EMBL/GenBank/DDBJ databases">
        <title>The Genome Sequence of Enterococcus sp. 8G7_MSG3316.</title>
        <authorList>
            <consortium name="The Broad Institute Genomics Platform"/>
            <consortium name="The Broad Institute Genomic Center for Infectious Diseases"/>
            <person name="Earl A."/>
            <person name="Manson A."/>
            <person name="Schwartman J."/>
            <person name="Gilmore M."/>
            <person name="Abouelleil A."/>
            <person name="Cao P."/>
            <person name="Chapman S."/>
            <person name="Cusick C."/>
            <person name="Shea T."/>
            <person name="Young S."/>
            <person name="Neafsey D."/>
            <person name="Nusbaum C."/>
            <person name="Birren B."/>
        </authorList>
    </citation>
    <scope>NUCLEOTIDE SEQUENCE [LARGE SCALE GENOMIC DNA]</scope>
    <source>
        <strain evidence="2 3">8G7_MSG3316</strain>
    </source>
</reference>
<dbReference type="Proteomes" id="UP000195043">
    <property type="component" value="Unassembled WGS sequence"/>
</dbReference>
<comment type="caution">
    <text evidence="2">The sequence shown here is derived from an EMBL/GenBank/DDBJ whole genome shotgun (WGS) entry which is preliminary data.</text>
</comment>
<evidence type="ECO:0000256" key="1">
    <source>
        <dbReference type="SAM" id="Coils"/>
    </source>
</evidence>
<gene>
    <name evidence="2" type="ORF">A5886_000489</name>
</gene>
<protein>
    <submittedName>
        <fullName evidence="2">Uncharacterized protein</fullName>
    </submittedName>
</protein>
<evidence type="ECO:0000313" key="2">
    <source>
        <dbReference type="EMBL" id="OTN75419.1"/>
    </source>
</evidence>
<keyword evidence="3" id="KW-1185">Reference proteome</keyword>
<feature type="coiled-coil region" evidence="1">
    <location>
        <begin position="3"/>
        <end position="30"/>
    </location>
</feature>
<name>A0A242A3C2_9ENTE</name>
<dbReference type="RefSeq" id="WP_086273481.1">
    <property type="nucleotide sequence ID" value="NZ_NGKU01000001.1"/>
</dbReference>
<dbReference type="AlphaFoldDB" id="A0A242A3C2"/>
<dbReference type="OrthoDB" id="2186283at2"/>
<proteinExistence type="predicted"/>
<keyword evidence="1" id="KW-0175">Coiled coil</keyword>